<dbReference type="GO" id="GO:0016887">
    <property type="term" value="F:ATP hydrolysis activity"/>
    <property type="evidence" value="ECO:0007669"/>
    <property type="project" value="InterPro"/>
</dbReference>
<evidence type="ECO:0000256" key="3">
    <source>
        <dbReference type="ARBA" id="ARBA00022448"/>
    </source>
</evidence>
<dbReference type="EC" id="3.6.3.-" evidence="13"/>
<organism evidence="13 14">
    <name type="scientific">Mycoplasmopsis cynos</name>
    <dbReference type="NCBI Taxonomy" id="171284"/>
    <lineage>
        <taxon>Bacteria</taxon>
        <taxon>Bacillati</taxon>
        <taxon>Mycoplasmatota</taxon>
        <taxon>Mycoplasmoidales</taxon>
        <taxon>Metamycoplasmataceae</taxon>
        <taxon>Mycoplasmopsis</taxon>
    </lineage>
</organism>
<evidence type="ECO:0000256" key="10">
    <source>
        <dbReference type="SAM" id="Phobius"/>
    </source>
</evidence>
<keyword evidence="6" id="KW-0547">Nucleotide-binding</keyword>
<dbReference type="EMBL" id="LR214986">
    <property type="protein sequence ID" value="VEU64759.1"/>
    <property type="molecule type" value="Genomic_DNA"/>
</dbReference>
<protein>
    <submittedName>
        <fullName evidence="13">ABC-type multidrug/protein/lipid transport system ATPase component</fullName>
        <ecNumber evidence="13">3.6.3.-</ecNumber>
    </submittedName>
</protein>
<feature type="transmembrane region" description="Helical" evidence="10">
    <location>
        <begin position="285"/>
        <end position="314"/>
    </location>
</feature>
<feature type="transmembrane region" description="Helical" evidence="10">
    <location>
        <begin position="249"/>
        <end position="273"/>
    </location>
</feature>
<keyword evidence="9 10" id="KW-0472">Membrane</keyword>
<feature type="transmembrane region" description="Helical" evidence="10">
    <location>
        <begin position="144"/>
        <end position="166"/>
    </location>
</feature>
<dbReference type="Pfam" id="PF00664">
    <property type="entry name" value="ABC_membrane"/>
    <property type="match status" value="1"/>
</dbReference>
<dbReference type="AlphaFoldDB" id="A0A449AIG2"/>
<keyword evidence="8 10" id="KW-1133">Transmembrane helix</keyword>
<name>A0A449AIG2_9BACT</name>
<evidence type="ECO:0000259" key="12">
    <source>
        <dbReference type="PROSITE" id="PS50929"/>
    </source>
</evidence>
<dbReference type="InterPro" id="IPR027417">
    <property type="entry name" value="P-loop_NTPase"/>
</dbReference>
<evidence type="ECO:0000313" key="14">
    <source>
        <dbReference type="Proteomes" id="UP000289506"/>
    </source>
</evidence>
<accession>A0A449AIG2</accession>
<dbReference type="Gene3D" id="3.40.50.300">
    <property type="entry name" value="P-loop containing nucleotide triphosphate hydrolases"/>
    <property type="match status" value="1"/>
</dbReference>
<dbReference type="SUPFAM" id="SSF52540">
    <property type="entry name" value="P-loop containing nucleoside triphosphate hydrolases"/>
    <property type="match status" value="1"/>
</dbReference>
<evidence type="ECO:0000256" key="4">
    <source>
        <dbReference type="ARBA" id="ARBA00022475"/>
    </source>
</evidence>
<dbReference type="PANTHER" id="PTHR43394:SF1">
    <property type="entry name" value="ATP-BINDING CASSETTE SUB-FAMILY B MEMBER 10, MITOCHONDRIAL"/>
    <property type="match status" value="1"/>
</dbReference>
<dbReference type="Proteomes" id="UP000289506">
    <property type="component" value="Plasmid 13"/>
</dbReference>
<dbReference type="PROSITE" id="PS50929">
    <property type="entry name" value="ABC_TM1F"/>
    <property type="match status" value="1"/>
</dbReference>
<evidence type="ECO:0000256" key="8">
    <source>
        <dbReference type="ARBA" id="ARBA00022989"/>
    </source>
</evidence>
<keyword evidence="7" id="KW-0067">ATP-binding</keyword>
<dbReference type="GO" id="GO:0005886">
    <property type="term" value="C:plasma membrane"/>
    <property type="evidence" value="ECO:0007669"/>
    <property type="project" value="UniProtKB-SubCell"/>
</dbReference>
<dbReference type="InterPro" id="IPR011527">
    <property type="entry name" value="ABC1_TM_dom"/>
</dbReference>
<reference evidence="13 14" key="1">
    <citation type="submission" date="2019-01" db="EMBL/GenBank/DDBJ databases">
        <authorList>
            <consortium name="Pathogen Informatics"/>
        </authorList>
    </citation>
    <scope>NUCLEOTIDE SEQUENCE [LARGE SCALE GENOMIC DNA]</scope>
    <source>
        <strain evidence="13 14">NCTC10142</strain>
        <plasmid evidence="14">13</plasmid>
    </source>
</reference>
<proteinExistence type="inferred from homology"/>
<gene>
    <name evidence="13" type="primary">mldB1_4</name>
    <name evidence="13" type="ORF">NCTC10142_00519</name>
</gene>
<dbReference type="GO" id="GO:0005524">
    <property type="term" value="F:ATP binding"/>
    <property type="evidence" value="ECO:0007669"/>
    <property type="project" value="UniProtKB-KW"/>
</dbReference>
<keyword evidence="13" id="KW-0378">Hydrolase</keyword>
<keyword evidence="13" id="KW-0614">Plasmid</keyword>
<evidence type="ECO:0000256" key="2">
    <source>
        <dbReference type="ARBA" id="ARBA00005417"/>
    </source>
</evidence>
<evidence type="ECO:0000313" key="13">
    <source>
        <dbReference type="EMBL" id="VEU64759.1"/>
    </source>
</evidence>
<dbReference type="InterPro" id="IPR036640">
    <property type="entry name" value="ABC1_TM_sf"/>
</dbReference>
<dbReference type="Gene3D" id="1.20.1560.10">
    <property type="entry name" value="ABC transporter type 1, transmembrane domain"/>
    <property type="match status" value="1"/>
</dbReference>
<comment type="subcellular location">
    <subcellularLocation>
        <location evidence="1">Cell membrane</location>
        <topology evidence="1">Multi-pass membrane protein</topology>
    </subcellularLocation>
</comment>
<dbReference type="PROSITE" id="PS50893">
    <property type="entry name" value="ABC_TRANSPORTER_2"/>
    <property type="match status" value="1"/>
</dbReference>
<keyword evidence="3" id="KW-0813">Transport</keyword>
<evidence type="ECO:0000256" key="1">
    <source>
        <dbReference type="ARBA" id="ARBA00004651"/>
    </source>
</evidence>
<evidence type="ECO:0000256" key="5">
    <source>
        <dbReference type="ARBA" id="ARBA00022692"/>
    </source>
</evidence>
<dbReference type="InterPro" id="IPR003439">
    <property type="entry name" value="ABC_transporter-like_ATP-bd"/>
</dbReference>
<feature type="transmembrane region" description="Helical" evidence="10">
    <location>
        <begin position="172"/>
        <end position="193"/>
    </location>
</feature>
<dbReference type="PANTHER" id="PTHR43394">
    <property type="entry name" value="ATP-DEPENDENT PERMEASE MDL1, MITOCHONDRIAL"/>
    <property type="match status" value="1"/>
</dbReference>
<keyword evidence="5 10" id="KW-0812">Transmembrane</keyword>
<dbReference type="InterPro" id="IPR003593">
    <property type="entry name" value="AAA+_ATPase"/>
</dbReference>
<comment type="similarity">
    <text evidence="2">Belongs to the ABC transporter superfamily.</text>
</comment>
<dbReference type="Pfam" id="PF00005">
    <property type="entry name" value="ABC_tran"/>
    <property type="match status" value="1"/>
</dbReference>
<dbReference type="SMART" id="SM00382">
    <property type="entry name" value="AAA"/>
    <property type="match status" value="1"/>
</dbReference>
<keyword evidence="4" id="KW-1003">Cell membrane</keyword>
<evidence type="ECO:0000256" key="6">
    <source>
        <dbReference type="ARBA" id="ARBA00022741"/>
    </source>
</evidence>
<dbReference type="FunFam" id="3.40.50.300:FF:000221">
    <property type="entry name" value="Multidrug ABC transporter ATP-binding protein"/>
    <property type="match status" value="1"/>
</dbReference>
<dbReference type="PROSITE" id="PS00211">
    <property type="entry name" value="ABC_TRANSPORTER_1"/>
    <property type="match status" value="1"/>
</dbReference>
<evidence type="ECO:0000256" key="9">
    <source>
        <dbReference type="ARBA" id="ARBA00023136"/>
    </source>
</evidence>
<feature type="domain" description="ABC transmembrane type-1" evidence="12">
    <location>
        <begin position="22"/>
        <end position="305"/>
    </location>
</feature>
<geneLocation type="plasmid" evidence="13 14">
    <name>13</name>
</geneLocation>
<dbReference type="InterPro" id="IPR017871">
    <property type="entry name" value="ABC_transporter-like_CS"/>
</dbReference>
<evidence type="ECO:0000256" key="7">
    <source>
        <dbReference type="ARBA" id="ARBA00022840"/>
    </source>
</evidence>
<evidence type="ECO:0000259" key="11">
    <source>
        <dbReference type="PROSITE" id="PS50893"/>
    </source>
</evidence>
<dbReference type="InterPro" id="IPR039421">
    <property type="entry name" value="Type_1_exporter"/>
</dbReference>
<dbReference type="SUPFAM" id="SSF90123">
    <property type="entry name" value="ABC transporter transmembrane region"/>
    <property type="match status" value="1"/>
</dbReference>
<dbReference type="RefSeq" id="WP_129720633.1">
    <property type="nucleotide sequence ID" value="NZ_LR214986.1"/>
</dbReference>
<sequence>MKKTTNNISILSFLKGNRILILIAIILIAIQIALEVLSPQYVQSIINLVADEKHEYQNLTSSQKQTMILRYGGFLILFVGIIICISLFIQVFLISRITTNFSMNIKNKVFAKILEFSPQDLNNFGVGTILNRISNDVLNLERTLSLIVVSVVRSIFTFGSALFFSITTSPTLSYIFLISIPILVVMSFVIYFVRKIVQKLFKLNDNFNQKLQENLNSIKTIKANSAEEKEYQTIKDFTQKLSKSNLKIVLANSLGESFFMTIIFMSLILLGTIGVNQVLENKIEISVIVLFGTYIWMITTSFLGILGIGFNLFVSYPSAKRLKEILNYDCAIKNSSKAIKDFNINKIEFQNVFFKYQNSKKYILENLNFTIDKNTSFGILGQTGSGKSTIINLLARFYDATEGRILINDIDIKNYDLEELRDKISIVFQENILFKGTIKTNLTSFNDSNSDQAIINALKKANIYDYVTSLESNINAKIEPKGANFSGGQRQRIAIARALIKNPELLLLDDATSAVDLDTENSIKSSIKNIQSCTKIIISQKISMIKDCDVIAIIEQGKITQIGTHEQLLLQNDTYKTIYLSQNETIKE</sequence>
<feature type="transmembrane region" description="Helical" evidence="10">
    <location>
        <begin position="68"/>
        <end position="94"/>
    </location>
</feature>
<feature type="transmembrane region" description="Helical" evidence="10">
    <location>
        <begin position="20"/>
        <end position="38"/>
    </location>
</feature>
<dbReference type="GO" id="GO:0015421">
    <property type="term" value="F:ABC-type oligopeptide transporter activity"/>
    <property type="evidence" value="ECO:0007669"/>
    <property type="project" value="TreeGrafter"/>
</dbReference>
<feature type="domain" description="ABC transporter" evidence="11">
    <location>
        <begin position="347"/>
        <end position="581"/>
    </location>
</feature>